<protein>
    <submittedName>
        <fullName evidence="2">Uncharacterized protein</fullName>
    </submittedName>
</protein>
<proteinExistence type="predicted"/>
<feature type="region of interest" description="Disordered" evidence="1">
    <location>
        <begin position="24"/>
        <end position="47"/>
    </location>
</feature>
<sequence length="47" mass="5063">MYARLASTHFSDASVRNLAWRGPATATRASGDEAAHPTWSSWAESLA</sequence>
<evidence type="ECO:0000313" key="3">
    <source>
        <dbReference type="Proteomes" id="UP000020681"/>
    </source>
</evidence>
<name>A0ABN0R0G7_MYCUL</name>
<gene>
    <name evidence="2" type="ORF">I551_3006</name>
</gene>
<dbReference type="EMBL" id="JAOL01000103">
    <property type="protein sequence ID" value="EUA90552.1"/>
    <property type="molecule type" value="Genomic_DNA"/>
</dbReference>
<dbReference type="Proteomes" id="UP000020681">
    <property type="component" value="Unassembled WGS sequence"/>
</dbReference>
<evidence type="ECO:0000256" key="1">
    <source>
        <dbReference type="SAM" id="MobiDB-lite"/>
    </source>
</evidence>
<organism evidence="2 3">
    <name type="scientific">Mycobacterium ulcerans str. Harvey</name>
    <dbReference type="NCBI Taxonomy" id="1299332"/>
    <lineage>
        <taxon>Bacteria</taxon>
        <taxon>Bacillati</taxon>
        <taxon>Actinomycetota</taxon>
        <taxon>Actinomycetes</taxon>
        <taxon>Mycobacteriales</taxon>
        <taxon>Mycobacteriaceae</taxon>
        <taxon>Mycobacterium</taxon>
        <taxon>Mycobacterium ulcerans group</taxon>
    </lineage>
</organism>
<reference evidence="2 3" key="1">
    <citation type="submission" date="2014-01" db="EMBL/GenBank/DDBJ databases">
        <authorList>
            <person name="Dobos K."/>
            <person name="Lenaerts A."/>
            <person name="Ordway D."/>
            <person name="DeGroote M.A."/>
            <person name="Parker T."/>
            <person name="Sizemore C."/>
            <person name="Tallon L.J."/>
            <person name="Sadzewicz L.K."/>
            <person name="Sengamalay N."/>
            <person name="Fraser C.M."/>
            <person name="Hine E."/>
            <person name="Shefchek K.A."/>
            <person name="Das S.P."/>
            <person name="Tettelin H."/>
        </authorList>
    </citation>
    <scope>NUCLEOTIDE SEQUENCE [LARGE SCALE GENOMIC DNA]</scope>
    <source>
        <strain evidence="2 3">Harvey</strain>
    </source>
</reference>
<feature type="compositionally biased region" description="Polar residues" evidence="1">
    <location>
        <begin position="38"/>
        <end position="47"/>
    </location>
</feature>
<keyword evidence="3" id="KW-1185">Reference proteome</keyword>
<accession>A0ABN0R0G7</accession>
<evidence type="ECO:0000313" key="2">
    <source>
        <dbReference type="EMBL" id="EUA90552.1"/>
    </source>
</evidence>
<comment type="caution">
    <text evidence="2">The sequence shown here is derived from an EMBL/GenBank/DDBJ whole genome shotgun (WGS) entry which is preliminary data.</text>
</comment>